<keyword evidence="1" id="KW-0472">Membrane</keyword>
<dbReference type="EMBL" id="GIIL01006390">
    <property type="protein sequence ID" value="NOV50116.1"/>
    <property type="molecule type" value="Transcribed_RNA"/>
</dbReference>
<keyword evidence="1" id="KW-0812">Transmembrane</keyword>
<dbReference type="AlphaFoldDB" id="A0A6M2DUT9"/>
<evidence type="ECO:0000256" key="1">
    <source>
        <dbReference type="SAM" id="Phobius"/>
    </source>
</evidence>
<keyword evidence="1" id="KW-1133">Transmembrane helix</keyword>
<proteinExistence type="predicted"/>
<feature type="transmembrane region" description="Helical" evidence="1">
    <location>
        <begin position="30"/>
        <end position="50"/>
    </location>
</feature>
<evidence type="ECO:0000313" key="2">
    <source>
        <dbReference type="EMBL" id="NOV50116.1"/>
    </source>
</evidence>
<reference evidence="2" key="1">
    <citation type="submission" date="2020-03" db="EMBL/GenBank/DDBJ databases">
        <title>Transcriptomic Profiling of the Digestive Tract of the Rat Flea, Xenopsylla cheopis, Following Blood Feeding and Infection with Yersinia pestis.</title>
        <authorList>
            <person name="Bland D.M."/>
            <person name="Martens C.A."/>
            <person name="Virtaneva K."/>
            <person name="Kanakabandi K."/>
            <person name="Long D."/>
            <person name="Rosenke R."/>
            <person name="Saturday G.A."/>
            <person name="Hoyt F.H."/>
            <person name="Bruno D.P."/>
            <person name="Ribeiro J.M.C."/>
            <person name="Hinnebusch J."/>
        </authorList>
    </citation>
    <scope>NUCLEOTIDE SEQUENCE</scope>
</reference>
<name>A0A6M2DUT9_XENCH</name>
<protein>
    <submittedName>
        <fullName evidence="2">Putative product</fullName>
    </submittedName>
</protein>
<sequence>MPIYIFAGAVLILDIFRSVAFLTSRIRLSFIVFTLFTYSRWAPILICAVVDKYKDGSTSYTTINTIYYETGIYVYK</sequence>
<organism evidence="2">
    <name type="scientific">Xenopsylla cheopis</name>
    <name type="common">Oriental rat flea</name>
    <name type="synonym">Pulex cheopis</name>
    <dbReference type="NCBI Taxonomy" id="163159"/>
    <lineage>
        <taxon>Eukaryota</taxon>
        <taxon>Metazoa</taxon>
        <taxon>Ecdysozoa</taxon>
        <taxon>Arthropoda</taxon>
        <taxon>Hexapoda</taxon>
        <taxon>Insecta</taxon>
        <taxon>Pterygota</taxon>
        <taxon>Neoptera</taxon>
        <taxon>Endopterygota</taxon>
        <taxon>Siphonaptera</taxon>
        <taxon>Pulicidae</taxon>
        <taxon>Xenopsyllinae</taxon>
        <taxon>Xenopsylla</taxon>
    </lineage>
</organism>
<accession>A0A6M2DUT9</accession>